<evidence type="ECO:0000256" key="3">
    <source>
        <dbReference type="ARBA" id="ARBA00022679"/>
    </source>
</evidence>
<name>A0A645G3X9_9ZZZZ</name>
<dbReference type="GO" id="GO:0009307">
    <property type="term" value="P:DNA restriction-modification system"/>
    <property type="evidence" value="ECO:0007669"/>
    <property type="project" value="UniProtKB-KW"/>
</dbReference>
<dbReference type="GO" id="GO:0008170">
    <property type="term" value="F:N-methyltransferase activity"/>
    <property type="evidence" value="ECO:0007669"/>
    <property type="project" value="InterPro"/>
</dbReference>
<dbReference type="PANTHER" id="PTHR42933">
    <property type="entry name" value="SLR6095 PROTEIN"/>
    <property type="match status" value="1"/>
</dbReference>
<reference evidence="8" key="1">
    <citation type="submission" date="2019-08" db="EMBL/GenBank/DDBJ databases">
        <authorList>
            <person name="Kucharzyk K."/>
            <person name="Murdoch R.W."/>
            <person name="Higgins S."/>
            <person name="Loffler F."/>
        </authorList>
    </citation>
    <scope>NUCLEOTIDE SEQUENCE</scope>
</reference>
<dbReference type="GO" id="GO:0003677">
    <property type="term" value="F:DNA binding"/>
    <property type="evidence" value="ECO:0007669"/>
    <property type="project" value="InterPro"/>
</dbReference>
<evidence type="ECO:0000256" key="1">
    <source>
        <dbReference type="ARBA" id="ARBA00011900"/>
    </source>
</evidence>
<dbReference type="InterPro" id="IPR051537">
    <property type="entry name" value="DNA_Adenine_Mtase"/>
</dbReference>
<dbReference type="Pfam" id="PF02384">
    <property type="entry name" value="N6_Mtase"/>
    <property type="match status" value="1"/>
</dbReference>
<feature type="domain" description="DNA methylase adenine-specific" evidence="7">
    <location>
        <begin position="3"/>
        <end position="135"/>
    </location>
</feature>
<sequence>MKAKSGRCAILFPHGVLFRNEELAMREKLVAHDVVECVLGLGPNLFYNSPMEACVVICRMNKPKERRNKVLFINAVNEVTRERAQSFLTDDHIQRIVDAYQAFGDEDGFARVVGNDEIREKASNLSIPLYVRAENGNGNGNGATETVSLKQAIANWQESSMALRESMDGLFEVLEDARVMGGGK</sequence>
<dbReference type="InterPro" id="IPR029063">
    <property type="entry name" value="SAM-dependent_MTases_sf"/>
</dbReference>
<accession>A0A645G3X9</accession>
<gene>
    <name evidence="8" type="ORF">SDC9_168031</name>
</gene>
<dbReference type="GO" id="GO:0032259">
    <property type="term" value="P:methylation"/>
    <property type="evidence" value="ECO:0007669"/>
    <property type="project" value="UniProtKB-KW"/>
</dbReference>
<keyword evidence="2" id="KW-0489">Methyltransferase</keyword>
<dbReference type="SUPFAM" id="SSF53335">
    <property type="entry name" value="S-adenosyl-L-methionine-dependent methyltransferases"/>
    <property type="match status" value="1"/>
</dbReference>
<keyword evidence="3" id="KW-0808">Transferase</keyword>
<evidence type="ECO:0000256" key="6">
    <source>
        <dbReference type="ARBA" id="ARBA00047942"/>
    </source>
</evidence>
<evidence type="ECO:0000256" key="2">
    <source>
        <dbReference type="ARBA" id="ARBA00022603"/>
    </source>
</evidence>
<evidence type="ECO:0000256" key="5">
    <source>
        <dbReference type="ARBA" id="ARBA00022747"/>
    </source>
</evidence>
<proteinExistence type="predicted"/>
<evidence type="ECO:0000313" key="8">
    <source>
        <dbReference type="EMBL" id="MPN20652.1"/>
    </source>
</evidence>
<dbReference type="Gene3D" id="3.40.50.150">
    <property type="entry name" value="Vaccinia Virus protein VP39"/>
    <property type="match status" value="1"/>
</dbReference>
<dbReference type="PANTHER" id="PTHR42933:SF3">
    <property type="entry name" value="TYPE I RESTRICTION ENZYME MJAVIII METHYLASE SUBUNIT"/>
    <property type="match status" value="1"/>
</dbReference>
<evidence type="ECO:0000259" key="7">
    <source>
        <dbReference type="Pfam" id="PF02384"/>
    </source>
</evidence>
<dbReference type="EC" id="2.1.1.72" evidence="1"/>
<protein>
    <recommendedName>
        <fullName evidence="1">site-specific DNA-methyltransferase (adenine-specific)</fullName>
        <ecNumber evidence="1">2.1.1.72</ecNumber>
    </recommendedName>
</protein>
<dbReference type="InterPro" id="IPR003356">
    <property type="entry name" value="DNA_methylase_A-5"/>
</dbReference>
<dbReference type="GO" id="GO:0009007">
    <property type="term" value="F:site-specific DNA-methyltransferase (adenine-specific) activity"/>
    <property type="evidence" value="ECO:0007669"/>
    <property type="project" value="UniProtKB-EC"/>
</dbReference>
<comment type="caution">
    <text evidence="8">The sequence shown here is derived from an EMBL/GenBank/DDBJ whole genome shotgun (WGS) entry which is preliminary data.</text>
</comment>
<keyword evidence="4" id="KW-0949">S-adenosyl-L-methionine</keyword>
<dbReference type="EMBL" id="VSSQ01068464">
    <property type="protein sequence ID" value="MPN20652.1"/>
    <property type="molecule type" value="Genomic_DNA"/>
</dbReference>
<organism evidence="8">
    <name type="scientific">bioreactor metagenome</name>
    <dbReference type="NCBI Taxonomy" id="1076179"/>
    <lineage>
        <taxon>unclassified sequences</taxon>
        <taxon>metagenomes</taxon>
        <taxon>ecological metagenomes</taxon>
    </lineage>
</organism>
<dbReference type="AlphaFoldDB" id="A0A645G3X9"/>
<comment type="catalytic activity">
    <reaction evidence="6">
        <text>a 2'-deoxyadenosine in DNA + S-adenosyl-L-methionine = an N(6)-methyl-2'-deoxyadenosine in DNA + S-adenosyl-L-homocysteine + H(+)</text>
        <dbReference type="Rhea" id="RHEA:15197"/>
        <dbReference type="Rhea" id="RHEA-COMP:12418"/>
        <dbReference type="Rhea" id="RHEA-COMP:12419"/>
        <dbReference type="ChEBI" id="CHEBI:15378"/>
        <dbReference type="ChEBI" id="CHEBI:57856"/>
        <dbReference type="ChEBI" id="CHEBI:59789"/>
        <dbReference type="ChEBI" id="CHEBI:90615"/>
        <dbReference type="ChEBI" id="CHEBI:90616"/>
        <dbReference type="EC" id="2.1.1.72"/>
    </reaction>
</comment>
<evidence type="ECO:0000256" key="4">
    <source>
        <dbReference type="ARBA" id="ARBA00022691"/>
    </source>
</evidence>
<keyword evidence="5" id="KW-0680">Restriction system</keyword>